<name>A0A554NCW3_9EURY</name>
<keyword evidence="2" id="KW-1003">Cell membrane</keyword>
<evidence type="ECO:0000256" key="8">
    <source>
        <dbReference type="PIRSR" id="PIRSR025737-1"/>
    </source>
</evidence>
<dbReference type="InParanoid" id="A0A554NCW3"/>
<proteinExistence type="predicted"/>
<feature type="transmembrane region" description="Helical" evidence="10">
    <location>
        <begin position="47"/>
        <end position="67"/>
    </location>
</feature>
<dbReference type="EMBL" id="QMDX01000002">
    <property type="protein sequence ID" value="TSD15231.1"/>
    <property type="molecule type" value="Genomic_DNA"/>
</dbReference>
<dbReference type="AlphaFoldDB" id="A0A554NCW3"/>
<keyword evidence="4 10" id="KW-0812">Transmembrane</keyword>
<feature type="transmembrane region" description="Helical" evidence="10">
    <location>
        <begin position="195"/>
        <end position="218"/>
    </location>
</feature>
<feature type="transmembrane region" description="Helical" evidence="10">
    <location>
        <begin position="230"/>
        <end position="252"/>
    </location>
</feature>
<protein>
    <submittedName>
        <fullName evidence="11">Archaeosortase A</fullName>
        <ecNumber evidence="11">3.4.22.-</ecNumber>
    </submittedName>
</protein>
<keyword evidence="7 10" id="KW-0472">Membrane</keyword>
<accession>A0A554NCW3</accession>
<dbReference type="Proteomes" id="UP000319894">
    <property type="component" value="Unassembled WGS sequence"/>
</dbReference>
<dbReference type="Pfam" id="PF09721">
    <property type="entry name" value="Exosortase_EpsH"/>
    <property type="match status" value="1"/>
</dbReference>
<dbReference type="PIRSF" id="PIRSF025737">
    <property type="entry name" value="Cyco1"/>
    <property type="match status" value="1"/>
</dbReference>
<keyword evidence="3" id="KW-0645">Protease</keyword>
<evidence type="ECO:0000256" key="4">
    <source>
        <dbReference type="ARBA" id="ARBA00022692"/>
    </source>
</evidence>
<dbReference type="OrthoDB" id="200496at2157"/>
<evidence type="ECO:0000256" key="3">
    <source>
        <dbReference type="ARBA" id="ARBA00022670"/>
    </source>
</evidence>
<evidence type="ECO:0000256" key="6">
    <source>
        <dbReference type="ARBA" id="ARBA00022989"/>
    </source>
</evidence>
<keyword evidence="6 10" id="KW-1133">Transmembrane helix</keyword>
<feature type="active site" description="Proton donor" evidence="8">
    <location>
        <position position="244"/>
    </location>
</feature>
<dbReference type="GO" id="GO:0008233">
    <property type="term" value="F:peptidase activity"/>
    <property type="evidence" value="ECO:0007669"/>
    <property type="project" value="UniProtKB-KW"/>
</dbReference>
<feature type="transmembrane region" description="Helical" evidence="10">
    <location>
        <begin position="106"/>
        <end position="123"/>
    </location>
</feature>
<dbReference type="GO" id="GO:0006508">
    <property type="term" value="P:proteolysis"/>
    <property type="evidence" value="ECO:0007669"/>
    <property type="project" value="UniProtKB-KW"/>
</dbReference>
<dbReference type="InterPro" id="IPR014522">
    <property type="entry name" value="ArtA"/>
</dbReference>
<evidence type="ECO:0000256" key="2">
    <source>
        <dbReference type="ARBA" id="ARBA00022475"/>
    </source>
</evidence>
<keyword evidence="12" id="KW-1185">Reference proteome</keyword>
<dbReference type="InterPro" id="IPR026392">
    <property type="entry name" value="Exo/Archaeosortase_dom"/>
</dbReference>
<comment type="subcellular location">
    <subcellularLocation>
        <location evidence="1">Cell membrane</location>
        <topology evidence="1">Multi-pass membrane protein</topology>
    </subcellularLocation>
</comment>
<evidence type="ECO:0000256" key="1">
    <source>
        <dbReference type="ARBA" id="ARBA00004651"/>
    </source>
</evidence>
<feature type="transmembrane region" description="Helical" evidence="10">
    <location>
        <begin position="284"/>
        <end position="302"/>
    </location>
</feature>
<evidence type="ECO:0000256" key="10">
    <source>
        <dbReference type="SAM" id="Phobius"/>
    </source>
</evidence>
<reference evidence="11 12" key="1">
    <citation type="submission" date="2018-06" db="EMBL/GenBank/DDBJ databases">
        <title>Natronomonas sp. F16-60 a new haloarchaeon isolated from a solar saltern of Isla Cristina, Huelva, Spain.</title>
        <authorList>
            <person name="Duran-Viseras A."/>
            <person name="Sanchez-Porro C."/>
            <person name="Ventosa A."/>
        </authorList>
    </citation>
    <scope>NUCLEOTIDE SEQUENCE [LARGE SCALE GENOMIC DNA]</scope>
    <source>
        <strain evidence="11 12">F16-60</strain>
    </source>
</reference>
<comment type="caution">
    <text evidence="11">The sequence shown here is derived from an EMBL/GenBank/DDBJ whole genome shotgun (WGS) entry which is preliminary data.</text>
</comment>
<dbReference type="EC" id="3.4.22.-" evidence="11"/>
<feature type="transmembrane region" description="Helical" evidence="10">
    <location>
        <begin position="73"/>
        <end position="94"/>
    </location>
</feature>
<dbReference type="NCBIfam" id="TIGR04178">
    <property type="entry name" value="exo_archaeo"/>
    <property type="match status" value="1"/>
</dbReference>
<evidence type="ECO:0000313" key="11">
    <source>
        <dbReference type="EMBL" id="TSD15231.1"/>
    </source>
</evidence>
<feature type="site" description="Transition state stabilizer" evidence="9">
    <location>
        <position position="283"/>
    </location>
</feature>
<sequence length="349" mass="37909">MTGPVEAALGAFAALGALSDPLAWLVVGAFVGGSLLELRAREPARYVLAAAWLLFALFWLTLVHHFAFEQRSLIEGVGSLAAVPLSAYVGLLLYRGRDSLFVLSRAVGVMGVVFMPFEALAVLRRPLIRTVTMQTEFLMALLGQDPTVLTWTEATGRIAAQYDWSGARARAFRDGAGYYDYRNTFFFLREGTDPITYTIQLACTGLGSMAIFAGLIAAVRAPLRRKLRAFTVSVPVIYALNLVRNVFIGLTFGQQRLQVLVPEVMALFGTSDPRMVSYFLADRVLAQSLSVLALVAVTWLVVRELPEVLTVVEDLLYVLTGSEYDLGAALDEGVDPDPEPAAVHADGGD</sequence>
<dbReference type="GO" id="GO:0005886">
    <property type="term" value="C:plasma membrane"/>
    <property type="evidence" value="ECO:0007669"/>
    <property type="project" value="UniProtKB-SubCell"/>
</dbReference>
<evidence type="ECO:0000256" key="7">
    <source>
        <dbReference type="ARBA" id="ARBA00023136"/>
    </source>
</evidence>
<dbReference type="NCBIfam" id="TIGR04125">
    <property type="entry name" value="exosort_PGF_TRM"/>
    <property type="match status" value="1"/>
</dbReference>
<evidence type="ECO:0000256" key="5">
    <source>
        <dbReference type="ARBA" id="ARBA00022801"/>
    </source>
</evidence>
<evidence type="ECO:0000313" key="12">
    <source>
        <dbReference type="Proteomes" id="UP000319894"/>
    </source>
</evidence>
<keyword evidence="5 11" id="KW-0378">Hydrolase</keyword>
<dbReference type="InterPro" id="IPR019127">
    <property type="entry name" value="Exosortase"/>
</dbReference>
<organism evidence="11 12">
    <name type="scientific">Haloglomus irregulare</name>
    <dbReference type="NCBI Taxonomy" id="2234134"/>
    <lineage>
        <taxon>Archaea</taxon>
        <taxon>Methanobacteriati</taxon>
        <taxon>Methanobacteriota</taxon>
        <taxon>Stenosarchaea group</taxon>
        <taxon>Halobacteria</taxon>
        <taxon>Halobacteriales</taxon>
        <taxon>Natronomonadaceae</taxon>
        <taxon>Haloglomus</taxon>
    </lineage>
</organism>
<evidence type="ECO:0000256" key="9">
    <source>
        <dbReference type="PIRSR" id="PIRSR025737-2"/>
    </source>
</evidence>
<dbReference type="RefSeq" id="WP_144261071.1">
    <property type="nucleotide sequence ID" value="NZ_QMDX01000002.1"/>
</dbReference>
<feature type="active site" description="Acyl-thioester intermediate" evidence="8">
    <location>
        <position position="203"/>
    </location>
</feature>
<feature type="transmembrane region" description="Helical" evidence="10">
    <location>
        <begin position="12"/>
        <end position="35"/>
    </location>
</feature>
<gene>
    <name evidence="11" type="primary">artA</name>
    <name evidence="11" type="ORF">DP107_05115</name>
</gene>